<dbReference type="Proteomes" id="UP000092952">
    <property type="component" value="Chromosome"/>
</dbReference>
<feature type="domain" description="Flagellar hook-associated protein FlgK helical" evidence="10">
    <location>
        <begin position="92"/>
        <end position="320"/>
    </location>
</feature>
<dbReference type="InterPro" id="IPR049119">
    <property type="entry name" value="FlgK_D2-like"/>
</dbReference>
<evidence type="ECO:0000259" key="8">
    <source>
        <dbReference type="Pfam" id="PF06429"/>
    </source>
</evidence>
<comment type="subcellular location">
    <subcellularLocation>
        <location evidence="1">Bacterial flagellum</location>
    </subcellularLocation>
    <subcellularLocation>
        <location evidence="2">Secreted</location>
    </subcellularLocation>
</comment>
<dbReference type="PANTHER" id="PTHR30033">
    <property type="entry name" value="FLAGELLAR HOOK-ASSOCIATED PROTEIN 1"/>
    <property type="match status" value="1"/>
</dbReference>
<dbReference type="GO" id="GO:0044780">
    <property type="term" value="P:bacterial-type flagellum assembly"/>
    <property type="evidence" value="ECO:0007669"/>
    <property type="project" value="InterPro"/>
</dbReference>
<keyword evidence="5" id="KW-0964">Secreted</keyword>
<evidence type="ECO:0000256" key="6">
    <source>
        <dbReference type="ARBA" id="ARBA00023143"/>
    </source>
</evidence>
<evidence type="ECO:0000313" key="11">
    <source>
        <dbReference type="EMBL" id="ANX03730.1"/>
    </source>
</evidence>
<dbReference type="Pfam" id="PF00460">
    <property type="entry name" value="Flg_bb_rod"/>
    <property type="match status" value="1"/>
</dbReference>
<dbReference type="Pfam" id="PF06429">
    <property type="entry name" value="Flg_bbr_C"/>
    <property type="match status" value="1"/>
</dbReference>
<name>A0A1B1YS76_9GAMM</name>
<sequence length="642" mass="65576">MSAIDIGVSGLLAFQRSLDVTAHNISNVATDGYSRQRAEMAPAAAQFLSENYYGNGVQVATVRRSYDRFVTAEMWGQTSAQRSLQTYADMTQRVSQPLADASSSMQGALSDYYAALRAVAASPQDASARQVALANMQMLSTRVHTLDSSLASLDQEVNGRIAATVSQISALATQIADVNARIAAAGTAPPNDLLDSRDRMIGELATKTAVQVVAQPDGTVNVLVGTGQSVVTGTQAFTLVTGANLYDPSRPEIYHAGSSGSAAVTEQLTGGELGGLLDFRRQVLDPARASIGRIVTGVAIAGNAQHRLGLDAYGELGGDLWADLSGAPQVLRSGANTGDGVVNATISDVAGLSDSRYRLARDAGGYTLTRLNDGTVVDLDALGFPGIPPGTPVEVDGVTLSLASGAMAVGDSFLIDPTGDAARQFRLAITDPARLALAGPVRSAAGNGNTGTGLIGAPTTLSLPTPPGDLLGPVTITFTSPTTFNVTGSGAGLPATGVAYDPVAGATIAFNGWSVRLDGKPAPGDVFTVAHNVGGSGDGRNAQALAGQESKQILEGGRASALNSYAGLLARVGSAGQQARIGADARQALVDQARSAREAVSGVNLDEEAANLVQLQQAYQAASQVIAISQTLFASLINAVAN</sequence>
<accession>A0A1B1YS76</accession>
<dbReference type="KEGG" id="gbi:PG2T_05665"/>
<dbReference type="InParanoid" id="A0A1B1YS76"/>
<dbReference type="FunCoup" id="A0A1B1YS76">
    <property type="interactions" value="72"/>
</dbReference>
<evidence type="ECO:0000259" key="9">
    <source>
        <dbReference type="Pfam" id="PF21158"/>
    </source>
</evidence>
<evidence type="ECO:0000256" key="4">
    <source>
        <dbReference type="ARBA" id="ARBA00016244"/>
    </source>
</evidence>
<dbReference type="EMBL" id="CP014671">
    <property type="protein sequence ID" value="ANX03730.1"/>
    <property type="molecule type" value="Genomic_DNA"/>
</dbReference>
<dbReference type="Pfam" id="PF22638">
    <property type="entry name" value="FlgK_D1"/>
    <property type="match status" value="1"/>
</dbReference>
<dbReference type="InterPro" id="IPR002371">
    <property type="entry name" value="FlgK"/>
</dbReference>
<protein>
    <recommendedName>
        <fullName evidence="4">Flagellar hook-associated protein 1</fullName>
    </recommendedName>
</protein>
<dbReference type="RefSeq" id="WP_068803327.1">
    <property type="nucleotide sequence ID" value="NZ_CP014671.1"/>
</dbReference>
<gene>
    <name evidence="11" type="ORF">PG2T_05665</name>
</gene>
<feature type="domain" description="Flagellar hook-associated protein 1 D2-like" evidence="9">
    <location>
        <begin position="335"/>
        <end position="417"/>
    </location>
</feature>
<evidence type="ECO:0000256" key="3">
    <source>
        <dbReference type="ARBA" id="ARBA00009677"/>
    </source>
</evidence>
<evidence type="ECO:0000259" key="10">
    <source>
        <dbReference type="Pfam" id="PF22638"/>
    </source>
</evidence>
<dbReference type="PRINTS" id="PR01005">
    <property type="entry name" value="FLGHOOKAP1"/>
</dbReference>
<dbReference type="InterPro" id="IPR053927">
    <property type="entry name" value="FlgK_helical"/>
</dbReference>
<keyword evidence="12" id="KW-1185">Reference proteome</keyword>
<feature type="domain" description="Flagellar basal body rod protein N-terminal" evidence="7">
    <location>
        <begin position="4"/>
        <end position="33"/>
    </location>
</feature>
<dbReference type="PANTHER" id="PTHR30033:SF1">
    <property type="entry name" value="FLAGELLAR HOOK-ASSOCIATED PROTEIN 1"/>
    <property type="match status" value="1"/>
</dbReference>
<keyword evidence="6" id="KW-0975">Bacterial flagellum</keyword>
<evidence type="ECO:0000256" key="1">
    <source>
        <dbReference type="ARBA" id="ARBA00004365"/>
    </source>
</evidence>
<dbReference type="OrthoDB" id="9802553at2"/>
<evidence type="ECO:0000313" key="12">
    <source>
        <dbReference type="Proteomes" id="UP000092952"/>
    </source>
</evidence>
<dbReference type="InterPro" id="IPR010930">
    <property type="entry name" value="Flg_bb/hook_C_dom"/>
</dbReference>
<proteinExistence type="inferred from homology"/>
<dbReference type="NCBIfam" id="TIGR02492">
    <property type="entry name" value="flgK_ends"/>
    <property type="match status" value="1"/>
</dbReference>
<evidence type="ECO:0000256" key="2">
    <source>
        <dbReference type="ARBA" id="ARBA00004613"/>
    </source>
</evidence>
<dbReference type="InterPro" id="IPR001444">
    <property type="entry name" value="Flag_bb_rod_N"/>
</dbReference>
<evidence type="ECO:0000259" key="7">
    <source>
        <dbReference type="Pfam" id="PF00460"/>
    </source>
</evidence>
<dbReference type="GO" id="GO:0005576">
    <property type="term" value="C:extracellular region"/>
    <property type="evidence" value="ECO:0007669"/>
    <property type="project" value="UniProtKB-SubCell"/>
</dbReference>
<dbReference type="AlphaFoldDB" id="A0A1B1YS76"/>
<dbReference type="SUPFAM" id="SSF64518">
    <property type="entry name" value="Phase 1 flagellin"/>
    <property type="match status" value="2"/>
</dbReference>
<dbReference type="STRING" id="1810504.PG2T_05665"/>
<comment type="similarity">
    <text evidence="3">Belongs to the flagella basal body rod proteins family.</text>
</comment>
<organism evidence="11 12">
    <name type="scientific">Immundisolibacter cernigliae</name>
    <dbReference type="NCBI Taxonomy" id="1810504"/>
    <lineage>
        <taxon>Bacteria</taxon>
        <taxon>Pseudomonadati</taxon>
        <taxon>Pseudomonadota</taxon>
        <taxon>Gammaproteobacteria</taxon>
        <taxon>Immundisolibacterales</taxon>
        <taxon>Immundisolibacteraceae</taxon>
        <taxon>Immundisolibacter</taxon>
    </lineage>
</organism>
<feature type="domain" description="Flagellar basal-body/hook protein C-terminal" evidence="8">
    <location>
        <begin position="601"/>
        <end position="638"/>
    </location>
</feature>
<reference evidence="12" key="1">
    <citation type="submission" date="2016-03" db="EMBL/GenBank/DDBJ databases">
        <title>Complete genome sequence of Solimmundus cernigliae, representing a novel lineage of polycyclic aromatic hydrocarbon degraders within the Gammaproteobacteria.</title>
        <authorList>
            <person name="Singleton D.R."/>
            <person name="Dickey A.N."/>
            <person name="Scholl E.H."/>
            <person name="Wright F.A."/>
            <person name="Aitken M.D."/>
        </authorList>
    </citation>
    <scope>NUCLEOTIDE SEQUENCE [LARGE SCALE GENOMIC DNA]</scope>
    <source>
        <strain evidence="12">TR3.2</strain>
    </source>
</reference>
<dbReference type="Pfam" id="PF21158">
    <property type="entry name" value="flgK_1st_1"/>
    <property type="match status" value="1"/>
</dbReference>
<evidence type="ECO:0000256" key="5">
    <source>
        <dbReference type="ARBA" id="ARBA00022525"/>
    </source>
</evidence>
<dbReference type="GO" id="GO:0009424">
    <property type="term" value="C:bacterial-type flagellum hook"/>
    <property type="evidence" value="ECO:0007669"/>
    <property type="project" value="InterPro"/>
</dbReference>
<dbReference type="GO" id="GO:0005198">
    <property type="term" value="F:structural molecule activity"/>
    <property type="evidence" value="ECO:0007669"/>
    <property type="project" value="InterPro"/>
</dbReference>